<keyword evidence="1" id="KW-0472">Membrane</keyword>
<keyword evidence="1" id="KW-1133">Transmembrane helix</keyword>
<dbReference type="HOGENOM" id="CLU_2973788_0_0_9"/>
<dbReference type="Proteomes" id="UP000002196">
    <property type="component" value="Chromosome"/>
</dbReference>
<dbReference type="PaxDb" id="272623-L14499"/>
<dbReference type="AlphaFoldDB" id="Q9CGA4"/>
<dbReference type="KEGG" id="lla:L14499"/>
<dbReference type="EMBL" id="AE005176">
    <property type="protein sequence ID" value="AAK05292.1"/>
    <property type="molecule type" value="Genomic_DNA"/>
</dbReference>
<keyword evidence="3" id="KW-1185">Reference proteome</keyword>
<gene>
    <name evidence="2" type="primary">ymbG</name>
    <name evidence="2" type="ORF">L14499</name>
</gene>
<accession>Q9CGA4</accession>
<sequence length="58" mass="7035">MFFHNLFHLERAMRYRFMTSINKLVLGHSLTILFENIPLFILFPWCYLLGETIFGRII</sequence>
<reference evidence="2 3" key="1">
    <citation type="journal article" date="2001" name="Genome Res.">
        <title>The complete genome sequence of the lactic acid bacterium Lactococcus lactis ssp. lactis IL1403.</title>
        <authorList>
            <person name="Bolotin A."/>
            <person name="Wincker P."/>
            <person name="Mauger S."/>
            <person name="Jaillon O."/>
            <person name="Malarme K."/>
            <person name="Weissenbach J."/>
            <person name="Ehrlich S.D."/>
            <person name="Sorokin A."/>
        </authorList>
    </citation>
    <scope>NUCLEOTIDE SEQUENCE [LARGE SCALE GENOMIC DNA]</scope>
    <source>
        <strain evidence="2 3">IL1403</strain>
    </source>
</reference>
<proteinExistence type="predicted"/>
<keyword evidence="1" id="KW-0812">Transmembrane</keyword>
<evidence type="ECO:0000256" key="1">
    <source>
        <dbReference type="SAM" id="Phobius"/>
    </source>
</evidence>
<dbReference type="EnsemblBacteria" id="AAK05292">
    <property type="protein sequence ID" value="AAK05292"/>
    <property type="gene ID" value="L14499"/>
</dbReference>
<protein>
    <submittedName>
        <fullName evidence="2">Uncharacterized protein</fullName>
    </submittedName>
</protein>
<evidence type="ECO:0000313" key="3">
    <source>
        <dbReference type="Proteomes" id="UP000002196"/>
    </source>
</evidence>
<feature type="transmembrane region" description="Helical" evidence="1">
    <location>
        <begin position="21"/>
        <end position="43"/>
    </location>
</feature>
<organism evidence="2 3">
    <name type="scientific">Lactococcus lactis subsp. lactis (strain IL1403)</name>
    <name type="common">Streptococcus lactis</name>
    <dbReference type="NCBI Taxonomy" id="272623"/>
    <lineage>
        <taxon>Bacteria</taxon>
        <taxon>Bacillati</taxon>
        <taxon>Bacillota</taxon>
        <taxon>Bacilli</taxon>
        <taxon>Lactobacillales</taxon>
        <taxon>Streptococcaceae</taxon>
        <taxon>Lactococcus</taxon>
    </lineage>
</organism>
<evidence type="ECO:0000313" key="2">
    <source>
        <dbReference type="EMBL" id="AAK05292.1"/>
    </source>
</evidence>
<name>Q9CGA4_LACLA</name>
<dbReference type="PIR" id="B86774">
    <property type="entry name" value="B86774"/>
</dbReference>